<evidence type="ECO:0000313" key="1">
    <source>
        <dbReference type="EMBL" id="KKK84144.1"/>
    </source>
</evidence>
<dbReference type="AlphaFoldDB" id="A0A0F9B0G6"/>
<dbReference type="EMBL" id="LAZR01051903">
    <property type="protein sequence ID" value="KKK84144.1"/>
    <property type="molecule type" value="Genomic_DNA"/>
</dbReference>
<accession>A0A0F9B0G6</accession>
<reference evidence="1" key="1">
    <citation type="journal article" date="2015" name="Nature">
        <title>Complex archaea that bridge the gap between prokaryotes and eukaryotes.</title>
        <authorList>
            <person name="Spang A."/>
            <person name="Saw J.H."/>
            <person name="Jorgensen S.L."/>
            <person name="Zaremba-Niedzwiedzka K."/>
            <person name="Martijn J."/>
            <person name="Lind A.E."/>
            <person name="van Eijk R."/>
            <person name="Schleper C."/>
            <person name="Guy L."/>
            <person name="Ettema T.J."/>
        </authorList>
    </citation>
    <scope>NUCLEOTIDE SEQUENCE</scope>
</reference>
<proteinExistence type="predicted"/>
<protein>
    <submittedName>
        <fullName evidence="1">Uncharacterized protein</fullName>
    </submittedName>
</protein>
<comment type="caution">
    <text evidence="1">The sequence shown here is derived from an EMBL/GenBank/DDBJ whole genome shotgun (WGS) entry which is preliminary data.</text>
</comment>
<gene>
    <name evidence="1" type="ORF">LCGC14_2786330</name>
</gene>
<sequence length="61" mass="7160">MVSDIKDIDERYRKIAKVGHGNALYYPFTMALVINRSGNYGQKAWLLLYGLIETWDMIEYD</sequence>
<name>A0A0F9B0G6_9ZZZZ</name>
<organism evidence="1">
    <name type="scientific">marine sediment metagenome</name>
    <dbReference type="NCBI Taxonomy" id="412755"/>
    <lineage>
        <taxon>unclassified sequences</taxon>
        <taxon>metagenomes</taxon>
        <taxon>ecological metagenomes</taxon>
    </lineage>
</organism>